<evidence type="ECO:0000256" key="7">
    <source>
        <dbReference type="ARBA" id="ARBA00022438"/>
    </source>
</evidence>
<dbReference type="Gene3D" id="2.60.40.1840">
    <property type="match status" value="1"/>
</dbReference>
<dbReference type="EC" id="3.4.11.2" evidence="5 17"/>
<dbReference type="FunFam" id="2.60.40.1730:FF:000005">
    <property type="entry name" value="Aminopeptidase N"/>
    <property type="match status" value="1"/>
</dbReference>
<dbReference type="InterPro" id="IPR038438">
    <property type="entry name" value="PepN_Ig-like_sf"/>
</dbReference>
<dbReference type="FunFam" id="1.25.50.10:FF:000001">
    <property type="entry name" value="Aminopeptidase N"/>
    <property type="match status" value="1"/>
</dbReference>
<dbReference type="EMBL" id="UASD01000008">
    <property type="protein sequence ID" value="SPX10869.1"/>
    <property type="molecule type" value="Genomic_DNA"/>
</dbReference>
<dbReference type="InterPro" id="IPR001930">
    <property type="entry name" value="Peptidase_M1"/>
</dbReference>
<protein>
    <recommendedName>
        <fullName evidence="6 17">Aminopeptidase N</fullName>
        <ecNumber evidence="5 17">3.4.11.2</ecNumber>
    </recommendedName>
</protein>
<dbReference type="InterPro" id="IPR024601">
    <property type="entry name" value="Peptidase_M1_pepN_C"/>
</dbReference>
<evidence type="ECO:0000256" key="10">
    <source>
        <dbReference type="ARBA" id="ARBA00022670"/>
    </source>
</evidence>
<keyword evidence="12 22" id="KW-0378">Hydrolase</keyword>
<keyword evidence="13" id="KW-0862">Zinc</keyword>
<evidence type="ECO:0000256" key="6">
    <source>
        <dbReference type="ARBA" id="ARBA00015611"/>
    </source>
</evidence>
<dbReference type="PANTHER" id="PTHR46322:SF1">
    <property type="entry name" value="PUROMYCIN-SENSITIVE AMINOPEPTIDASE"/>
    <property type="match status" value="1"/>
</dbReference>
<proteinExistence type="inferred from homology"/>
<dbReference type="InterPro" id="IPR042097">
    <property type="entry name" value="Aminopeptidase_N-like_N_sf"/>
</dbReference>
<evidence type="ECO:0000259" key="18">
    <source>
        <dbReference type="Pfam" id="PF01433"/>
    </source>
</evidence>
<dbReference type="PRINTS" id="PR00756">
    <property type="entry name" value="ALADIPTASE"/>
</dbReference>
<dbReference type="GO" id="GO:0005886">
    <property type="term" value="C:plasma membrane"/>
    <property type="evidence" value="ECO:0007669"/>
    <property type="project" value="UniProtKB-SubCell"/>
</dbReference>
<comment type="cofactor">
    <cofactor evidence="2">
        <name>Zn(2+)</name>
        <dbReference type="ChEBI" id="CHEBI:29105"/>
    </cofactor>
</comment>
<evidence type="ECO:0000256" key="8">
    <source>
        <dbReference type="ARBA" id="ARBA00022475"/>
    </source>
</evidence>
<dbReference type="FunFam" id="3.30.2010.30:FF:000002">
    <property type="entry name" value="Putative aminopeptidase N"/>
    <property type="match status" value="1"/>
</dbReference>
<dbReference type="Proteomes" id="UP000250780">
    <property type="component" value="Unassembled WGS sequence"/>
</dbReference>
<keyword evidence="11" id="KW-0479">Metal-binding</keyword>
<evidence type="ECO:0000313" key="22">
    <source>
        <dbReference type="EMBL" id="SPX10869.1"/>
    </source>
</evidence>
<evidence type="ECO:0000259" key="21">
    <source>
        <dbReference type="Pfam" id="PF17900"/>
    </source>
</evidence>
<comment type="subcellular location">
    <subcellularLocation>
        <location evidence="3">Cell inner membrane</location>
        <topology evidence="3">Peripheral membrane protein</topology>
        <orientation evidence="3">Cytoplasmic side</orientation>
    </subcellularLocation>
</comment>
<dbReference type="PANTHER" id="PTHR46322">
    <property type="entry name" value="PUROMYCIN-SENSITIVE AMINOPEPTIDASE"/>
    <property type="match status" value="1"/>
</dbReference>
<keyword evidence="9" id="KW-0997">Cell inner membrane</keyword>
<feature type="domain" description="Peptidase M1 membrane alanine aminopeptidase" evidence="18">
    <location>
        <begin position="225"/>
        <end position="439"/>
    </location>
</feature>
<dbReference type="Gene3D" id="1.25.50.10">
    <property type="entry name" value="Peptidase M1, alanyl aminopeptidase, C-terminal domain"/>
    <property type="match status" value="1"/>
</dbReference>
<comment type="function">
    <text evidence="16">Aminopeptidase N is involved in the degradation of intracellular peptides generated by protein breakdown during normal growth as well as in response to nutrient starvation.</text>
</comment>
<evidence type="ECO:0000256" key="17">
    <source>
        <dbReference type="NCBIfam" id="TIGR02414"/>
    </source>
</evidence>
<evidence type="ECO:0000256" key="12">
    <source>
        <dbReference type="ARBA" id="ARBA00022801"/>
    </source>
</evidence>
<evidence type="ECO:0000313" key="23">
    <source>
        <dbReference type="Proteomes" id="UP000250780"/>
    </source>
</evidence>
<evidence type="ECO:0000256" key="4">
    <source>
        <dbReference type="ARBA" id="ARBA00010136"/>
    </source>
</evidence>
<dbReference type="Pfam" id="PF17900">
    <property type="entry name" value="Peptidase_M1_N"/>
    <property type="match status" value="1"/>
</dbReference>
<organism evidence="22 23">
    <name type="scientific">Escherichia coli</name>
    <dbReference type="NCBI Taxonomy" id="562"/>
    <lineage>
        <taxon>Bacteria</taxon>
        <taxon>Pseudomonadati</taxon>
        <taxon>Pseudomonadota</taxon>
        <taxon>Gammaproteobacteria</taxon>
        <taxon>Enterobacterales</taxon>
        <taxon>Enterobacteriaceae</taxon>
        <taxon>Escherichia</taxon>
    </lineage>
</organism>
<dbReference type="Gene3D" id="2.60.40.1730">
    <property type="entry name" value="tricorn interacting facor f3 domain"/>
    <property type="match status" value="1"/>
</dbReference>
<evidence type="ECO:0000259" key="20">
    <source>
        <dbReference type="Pfam" id="PF17432"/>
    </source>
</evidence>
<evidence type="ECO:0000256" key="13">
    <source>
        <dbReference type="ARBA" id="ARBA00022833"/>
    </source>
</evidence>
<dbReference type="InterPro" id="IPR037144">
    <property type="entry name" value="Peptidase_M1_pepN_C_sf"/>
</dbReference>
<keyword evidence="7 22" id="KW-0031">Aminopeptidase</keyword>
<dbReference type="FunFam" id="2.60.40.1840:FF:000001">
    <property type="entry name" value="Aminopeptidase N"/>
    <property type="match status" value="1"/>
</dbReference>
<evidence type="ECO:0000256" key="1">
    <source>
        <dbReference type="ARBA" id="ARBA00000098"/>
    </source>
</evidence>
<keyword evidence="8" id="KW-1003">Cell membrane</keyword>
<evidence type="ECO:0000256" key="15">
    <source>
        <dbReference type="ARBA" id="ARBA00023136"/>
    </source>
</evidence>
<dbReference type="FunFam" id="1.10.390.10:FF:000002">
    <property type="entry name" value="Aminopeptidase N"/>
    <property type="match status" value="1"/>
</dbReference>
<dbReference type="InterPro" id="IPR035414">
    <property type="entry name" value="Peptidase_M1_pepN_Ig-like"/>
</dbReference>
<dbReference type="InterPro" id="IPR045357">
    <property type="entry name" value="Aminopeptidase_N-like_N"/>
</dbReference>
<dbReference type="InterPro" id="IPR014782">
    <property type="entry name" value="Peptidase_M1_dom"/>
</dbReference>
<keyword evidence="10" id="KW-0645">Protease</keyword>
<sequence length="957" mass="108177">MTQQPQAKYRHDYRAPDYQITDIDLTFDLDAQKTVVTAVSQAVRHGASDAPLRLNGEDLKLVSVHINDEPWTAWKEEEGALVISNLPERFTLKIINEISPAANTALEGLYQSGDALCTQCEAEGFRHITYYLDRPDVLARFTTKIIADKIKYPFLLSNGNRVAQGELENGRHWVQWQDPFPKPCYLFALVAGDFDVLRDTFTTRSGREVALELYVDRGNLDRAPWAMTSLKNSMKWDEERFGLEYDLDIYMIVAVDFFNMGAMENKGLNIFNSKYVLARTDTATDKDYLDIERVIGHEYFHNWTGNRVTCRDWFQLSLKEGLTVFRDQEFSSDLGSRAVNRINNVRTMRGLQFAEDASPMAHPIRPDMVIEMNNFYTLTVYEKGAEVIRMIHTLLGEENFQKGMQLYFERHDGSAATCDDFVQAMEDASNVDLSHFRRWYSQSGTPIVTVKDDYNPETEQYTLTISQRTPATPDQAEKQPLHIPFAIELYDNEGKVIPLQKGGHPVNSVLNVTQAEQTFVFDNVYFQPVPALLCEFSAPVKLEYKWSDQQLTFLMRHARNDFSRWDAAQSLLATYIKLNVARHQQGQPLSLPVHVADAFRAVLLDEKIDPALAAEILTLPSVNEMAELFDIIDPIAIAEVREALTRTLATELADELLAIYNANYQSEYRVEHEDIAKRTLRNACLRFLAFGETHLADVLVSKQFHEANNMTDALAALSAAVAAQLPYRDALMQEYDDKWHQNGLVMDKWFILQATSPAANVLETVRGLLQHRSFTMSNPNRIRSLIGAFAGSNPAAFHAEDGSGYLFLVEMLTDLNSRNPQVASRLIEPLIRLKRYDAKRQEKMRAALEQLKGLENLSGDLYEKITKALGLINNRMAAIAPPFGEFTPVFSGEFQIHHVASPVATPPLPAPLIAPTLIDADGGYPLSNPDQFFPLQLTAPGQPSLPLRSHHASPTVR</sequence>
<dbReference type="Gene3D" id="1.10.390.10">
    <property type="entry name" value="Neutral Protease Domain 2"/>
    <property type="match status" value="1"/>
</dbReference>
<keyword evidence="15" id="KW-0472">Membrane</keyword>
<comment type="similarity">
    <text evidence="4">Belongs to the peptidase M1 family.</text>
</comment>
<evidence type="ECO:0000256" key="14">
    <source>
        <dbReference type="ARBA" id="ARBA00023049"/>
    </source>
</evidence>
<dbReference type="Pfam" id="PF17432">
    <property type="entry name" value="DUF3458_C"/>
    <property type="match status" value="1"/>
</dbReference>
<reference evidence="22 23" key="1">
    <citation type="submission" date="2018-06" db="EMBL/GenBank/DDBJ databases">
        <authorList>
            <consortium name="Pathogen Informatics"/>
            <person name="Doyle S."/>
        </authorList>
    </citation>
    <scope>NUCLEOTIDE SEQUENCE [LARGE SCALE GENOMIC DNA]</scope>
    <source>
        <strain evidence="22 23">NCTC9073</strain>
    </source>
</reference>
<evidence type="ECO:0000259" key="19">
    <source>
        <dbReference type="Pfam" id="PF11940"/>
    </source>
</evidence>
<dbReference type="NCBIfam" id="TIGR02414">
    <property type="entry name" value="pepN_proteo"/>
    <property type="match status" value="1"/>
</dbReference>
<evidence type="ECO:0000256" key="2">
    <source>
        <dbReference type="ARBA" id="ARBA00001947"/>
    </source>
</evidence>
<keyword evidence="14" id="KW-0482">Metalloprotease</keyword>
<dbReference type="AlphaFoldDB" id="A0A2X1PYQ6"/>
<evidence type="ECO:0000256" key="3">
    <source>
        <dbReference type="ARBA" id="ARBA00004515"/>
    </source>
</evidence>
<dbReference type="GO" id="GO:0008237">
    <property type="term" value="F:metallopeptidase activity"/>
    <property type="evidence" value="ECO:0007669"/>
    <property type="project" value="UniProtKB-UniRule"/>
</dbReference>
<evidence type="ECO:0000256" key="9">
    <source>
        <dbReference type="ARBA" id="ARBA00022519"/>
    </source>
</evidence>
<dbReference type="Pfam" id="PF11940">
    <property type="entry name" value="DUF3458"/>
    <property type="match status" value="1"/>
</dbReference>
<gene>
    <name evidence="22" type="primary">pepN</name>
    <name evidence="22" type="ORF">NCTC9073_02183</name>
</gene>
<dbReference type="GO" id="GO:0016285">
    <property type="term" value="F:alanyl aminopeptidase activity"/>
    <property type="evidence" value="ECO:0007669"/>
    <property type="project" value="UniProtKB-EC"/>
</dbReference>
<name>A0A2X1PYQ6_ECOLX</name>
<dbReference type="SUPFAM" id="SSF63737">
    <property type="entry name" value="Leukotriene A4 hydrolase N-terminal domain"/>
    <property type="match status" value="1"/>
</dbReference>
<dbReference type="GO" id="GO:0008270">
    <property type="term" value="F:zinc ion binding"/>
    <property type="evidence" value="ECO:0007669"/>
    <property type="project" value="InterPro"/>
</dbReference>
<accession>A0A2X1PYQ6</accession>
<feature type="domain" description="Peptidase M1 alanyl aminopeptidase C-terminal" evidence="20">
    <location>
        <begin position="548"/>
        <end position="869"/>
    </location>
</feature>
<dbReference type="InterPro" id="IPR012779">
    <property type="entry name" value="Peptidase_M1_pepN"/>
</dbReference>
<dbReference type="Gene3D" id="3.30.2010.30">
    <property type="match status" value="1"/>
</dbReference>
<evidence type="ECO:0000256" key="16">
    <source>
        <dbReference type="ARBA" id="ARBA00059739"/>
    </source>
</evidence>
<dbReference type="CDD" id="cd09600">
    <property type="entry name" value="M1_APN"/>
    <property type="match status" value="1"/>
</dbReference>
<evidence type="ECO:0000256" key="5">
    <source>
        <dbReference type="ARBA" id="ARBA00012564"/>
    </source>
</evidence>
<comment type="catalytic activity">
    <reaction evidence="1">
        <text>Release of an N-terminal amino acid, Xaa-|-Yaa- from a peptide, amide or arylamide. Xaa is preferably Ala, but may be most amino acids including Pro (slow action). When a terminal hydrophobic residue is followed by a prolyl residue, the two may be released as an intact Xaa-Pro dipeptide.</text>
        <dbReference type="EC" id="3.4.11.2"/>
    </reaction>
</comment>
<dbReference type="Pfam" id="PF01433">
    <property type="entry name" value="Peptidase_M1"/>
    <property type="match status" value="1"/>
</dbReference>
<evidence type="ECO:0000256" key="11">
    <source>
        <dbReference type="ARBA" id="ARBA00022723"/>
    </source>
</evidence>
<feature type="domain" description="Aminopeptidase N-like N-terminal" evidence="21">
    <location>
        <begin position="23"/>
        <end position="186"/>
    </location>
</feature>
<dbReference type="SUPFAM" id="SSF55486">
    <property type="entry name" value="Metalloproteases ('zincins'), catalytic domain"/>
    <property type="match status" value="1"/>
</dbReference>
<dbReference type="InterPro" id="IPR027268">
    <property type="entry name" value="Peptidase_M4/M1_CTD_sf"/>
</dbReference>
<dbReference type="GO" id="GO:0006508">
    <property type="term" value="P:proteolysis"/>
    <property type="evidence" value="ECO:0007669"/>
    <property type="project" value="UniProtKB-UniRule"/>
</dbReference>
<feature type="domain" description="Peptidase M1 alanyl aminopeptidase Ig-like fold" evidence="19">
    <location>
        <begin position="444"/>
        <end position="545"/>
    </location>
</feature>